<keyword evidence="4" id="KW-0479">Metal-binding</keyword>
<dbReference type="AlphaFoldDB" id="A8A9H8"/>
<keyword evidence="2" id="KW-0004">4Fe-4S</keyword>
<evidence type="ECO:0000256" key="4">
    <source>
        <dbReference type="ARBA" id="ARBA00022723"/>
    </source>
</evidence>
<dbReference type="GO" id="GO:0003824">
    <property type="term" value="F:catalytic activity"/>
    <property type="evidence" value="ECO:0007669"/>
    <property type="project" value="InterPro"/>
</dbReference>
<dbReference type="SFLD" id="SFLDG01386">
    <property type="entry name" value="main_SPASM_domain-containing"/>
    <property type="match status" value="1"/>
</dbReference>
<dbReference type="InterPro" id="IPR058240">
    <property type="entry name" value="rSAM_sf"/>
</dbReference>
<dbReference type="PhylomeDB" id="A8A9H8"/>
<dbReference type="GO" id="GO:0051539">
    <property type="term" value="F:4 iron, 4 sulfur cluster binding"/>
    <property type="evidence" value="ECO:0007669"/>
    <property type="project" value="UniProtKB-KW"/>
</dbReference>
<proteinExistence type="predicted"/>
<keyword evidence="6" id="KW-0411">Iron-sulfur</keyword>
<dbReference type="KEGG" id="iho:Igni_0397"/>
<dbReference type="SFLD" id="SFLDG01067">
    <property type="entry name" value="SPASM/twitch_domain_containing"/>
    <property type="match status" value="1"/>
</dbReference>
<dbReference type="InterPro" id="IPR050377">
    <property type="entry name" value="Radical_SAM_PqqE_MftC-like"/>
</dbReference>
<evidence type="ECO:0000256" key="2">
    <source>
        <dbReference type="ARBA" id="ARBA00022485"/>
    </source>
</evidence>
<evidence type="ECO:0000256" key="3">
    <source>
        <dbReference type="ARBA" id="ARBA00022691"/>
    </source>
</evidence>
<dbReference type="Pfam" id="PF04055">
    <property type="entry name" value="Radical_SAM"/>
    <property type="match status" value="1"/>
</dbReference>
<evidence type="ECO:0000259" key="7">
    <source>
        <dbReference type="PROSITE" id="PS51918"/>
    </source>
</evidence>
<name>A8A9H8_IGNH4</name>
<protein>
    <submittedName>
        <fullName evidence="8">Radical SAM domain protein</fullName>
    </submittedName>
</protein>
<comment type="cofactor">
    <cofactor evidence="1">
        <name>[4Fe-4S] cluster</name>
        <dbReference type="ChEBI" id="CHEBI:49883"/>
    </cofactor>
</comment>
<dbReference type="PIRSF" id="PIRSF037420">
    <property type="entry name" value="PQQ_syn_pqqE"/>
    <property type="match status" value="1"/>
</dbReference>
<evidence type="ECO:0000313" key="9">
    <source>
        <dbReference type="Proteomes" id="UP000000262"/>
    </source>
</evidence>
<dbReference type="Pfam" id="PF13186">
    <property type="entry name" value="SPASM"/>
    <property type="match status" value="1"/>
</dbReference>
<keyword evidence="9" id="KW-1185">Reference proteome</keyword>
<gene>
    <name evidence="8" type="ordered locus">Igni_0397</name>
</gene>
<dbReference type="InterPro" id="IPR023885">
    <property type="entry name" value="4Fe4S-binding_SPASM_dom"/>
</dbReference>
<dbReference type="PANTHER" id="PTHR11228">
    <property type="entry name" value="RADICAL SAM DOMAIN PROTEIN"/>
    <property type="match status" value="1"/>
</dbReference>
<reference evidence="8 9" key="1">
    <citation type="journal article" date="2008" name="Genome Biol.">
        <title>A genomic analysis of the archaeal system Ignicoccus hospitalis-Nanoarchaeum equitans.</title>
        <authorList>
            <person name="Podar M."/>
            <person name="Anderson I."/>
            <person name="Makarova K.S."/>
            <person name="Elkins J.G."/>
            <person name="Ivanova N."/>
            <person name="Wall M.A."/>
            <person name="Lykidis A."/>
            <person name="Mavromatis K."/>
            <person name="Sun H."/>
            <person name="Hudson M.E."/>
            <person name="Chen W."/>
            <person name="Deciu C."/>
            <person name="Hutchison D."/>
            <person name="Eads J.R."/>
            <person name="Anderson A."/>
            <person name="Fernandes F."/>
            <person name="Szeto E."/>
            <person name="Lapidus A."/>
            <person name="Kyrpides N.C."/>
            <person name="Saier M.H.Jr."/>
            <person name="Richardson P.M."/>
            <person name="Rachel R."/>
            <person name="Huber H."/>
            <person name="Eisen J.A."/>
            <person name="Koonin E.V."/>
            <person name="Keller M."/>
            <person name="Stetter K.O."/>
        </authorList>
    </citation>
    <scope>NUCLEOTIDE SEQUENCE [LARGE SCALE GENOMIC DNA]</scope>
    <source>
        <strain evidence="9">KIN4/I / DSM 18386 / JCM 14125</strain>
    </source>
</reference>
<dbReference type="STRING" id="453591.Igni_0397"/>
<evidence type="ECO:0000256" key="6">
    <source>
        <dbReference type="ARBA" id="ARBA00023014"/>
    </source>
</evidence>
<dbReference type="HOGENOM" id="CLU_009273_4_0_2"/>
<dbReference type="SFLD" id="SFLDS00029">
    <property type="entry name" value="Radical_SAM"/>
    <property type="match status" value="1"/>
</dbReference>
<dbReference type="InterPro" id="IPR013785">
    <property type="entry name" value="Aldolase_TIM"/>
</dbReference>
<dbReference type="PROSITE" id="PS51918">
    <property type="entry name" value="RADICAL_SAM"/>
    <property type="match status" value="1"/>
</dbReference>
<dbReference type="InterPro" id="IPR017200">
    <property type="entry name" value="PqqE-like"/>
</dbReference>
<dbReference type="Proteomes" id="UP000000262">
    <property type="component" value="Chromosome"/>
</dbReference>
<dbReference type="eggNOG" id="arCOG00938">
    <property type="taxonomic scope" value="Archaea"/>
</dbReference>
<dbReference type="EMBL" id="CP000816">
    <property type="protein sequence ID" value="ABU81580.1"/>
    <property type="molecule type" value="Genomic_DNA"/>
</dbReference>
<dbReference type="CDD" id="cd21123">
    <property type="entry name" value="SPASM_MftC-like"/>
    <property type="match status" value="1"/>
</dbReference>
<evidence type="ECO:0000256" key="1">
    <source>
        <dbReference type="ARBA" id="ARBA00001966"/>
    </source>
</evidence>
<dbReference type="CDD" id="cd01335">
    <property type="entry name" value="Radical_SAM"/>
    <property type="match status" value="1"/>
</dbReference>
<dbReference type="GO" id="GO:0046872">
    <property type="term" value="F:metal ion binding"/>
    <property type="evidence" value="ECO:0007669"/>
    <property type="project" value="UniProtKB-KW"/>
</dbReference>
<evidence type="ECO:0000313" key="8">
    <source>
        <dbReference type="EMBL" id="ABU81580.1"/>
    </source>
</evidence>
<dbReference type="Gene3D" id="3.20.20.70">
    <property type="entry name" value="Aldolase class I"/>
    <property type="match status" value="1"/>
</dbReference>
<keyword evidence="5" id="KW-0408">Iron</keyword>
<dbReference type="InterPro" id="IPR007197">
    <property type="entry name" value="rSAM"/>
</dbReference>
<dbReference type="NCBIfam" id="TIGR04085">
    <property type="entry name" value="rSAM_more_4Fe4S"/>
    <property type="match status" value="1"/>
</dbReference>
<dbReference type="NCBIfam" id="TIGR04053">
    <property type="entry name" value="TIGR04053 family radical SAM/SPASM domain-containing protein"/>
    <property type="match status" value="1"/>
</dbReference>
<dbReference type="SUPFAM" id="SSF102114">
    <property type="entry name" value="Radical SAM enzymes"/>
    <property type="match status" value="1"/>
</dbReference>
<dbReference type="OrthoDB" id="30736at2157"/>
<accession>A8A9H8</accession>
<sequence length="393" mass="44579">MVFWETTKACKLVCKHCRAEAIEEPLPDELTHEESLALIDQITEFGRPYPHLIMTGGDVLMRKDFWDLARYSISKGIRTLVAPSVTPLLTEEKIKKMKEIGIIGMSLSLDGARAETHDSIRGINGIFERTVELMNFVKKDVGMFLQINTAVMRDNVEELPEVFKLITDAGVDAWEVFYLILTGRASKDLDLTKDEYWDVSNFLYDASKYGKTTIRTTEGPFFRVVYRLRTVLDEMGKGPEELGVGELYYKLRERLEELMGPVPHGPPKQKRAPSAYTRDGYGIIFVAYNGDVYPSGFLPYKVGNVREASLKEIYQNSKALKMIRDPSNFRPPCGTCKFNFMCGGSRARAYSYFKDPFGHDPACKLPEVLESLDPQVVEEALRPFGRAKSFTNV</sequence>
<organism evidence="8 9">
    <name type="scientific">Ignicoccus hospitalis (strain KIN4/I / DSM 18386 / JCM 14125)</name>
    <dbReference type="NCBI Taxonomy" id="453591"/>
    <lineage>
        <taxon>Archaea</taxon>
        <taxon>Thermoproteota</taxon>
        <taxon>Thermoprotei</taxon>
        <taxon>Desulfurococcales</taxon>
        <taxon>Desulfurococcaceae</taxon>
        <taxon>Ignicoccus</taxon>
    </lineage>
</organism>
<feature type="domain" description="Radical SAM core" evidence="7">
    <location>
        <begin position="1"/>
        <end position="220"/>
    </location>
</feature>
<keyword evidence="3" id="KW-0949">S-adenosyl-L-methionine</keyword>
<dbReference type="PANTHER" id="PTHR11228:SF34">
    <property type="entry name" value="TUNGSTEN-CONTAINING ALDEHYDE FERREDOXIN OXIDOREDUCTASE COFACTOR MODIFYING PROTEIN"/>
    <property type="match status" value="1"/>
</dbReference>
<evidence type="ECO:0000256" key="5">
    <source>
        <dbReference type="ARBA" id="ARBA00023004"/>
    </source>
</evidence>